<comment type="caution">
    <text evidence="2">The sequence shown here is derived from an EMBL/GenBank/DDBJ whole genome shotgun (WGS) entry which is preliminary data.</text>
</comment>
<evidence type="ECO:0000256" key="1">
    <source>
        <dbReference type="SAM" id="Phobius"/>
    </source>
</evidence>
<organism evidence="2">
    <name type="scientific">Sinorhizobium medicae</name>
    <dbReference type="NCBI Taxonomy" id="110321"/>
    <lineage>
        <taxon>Bacteria</taxon>
        <taxon>Pseudomonadati</taxon>
        <taxon>Pseudomonadota</taxon>
        <taxon>Alphaproteobacteria</taxon>
        <taxon>Hyphomicrobiales</taxon>
        <taxon>Rhizobiaceae</taxon>
        <taxon>Sinorhizobium/Ensifer group</taxon>
        <taxon>Sinorhizobium</taxon>
    </lineage>
</organism>
<accession>A0A6G1WG18</accession>
<sequence>MTKALSILIQSLVMFIASHEYAEASQILAGSALFFFDGVATLGLLMSGLLVLLGYKLLTKGIGLAGPGGEIYAGVNAFKMRVTQAVPGVVSAVLGLAGVVACMFAMYAVN</sequence>
<dbReference type="AlphaFoldDB" id="A0A6G1WG18"/>
<reference evidence="2" key="1">
    <citation type="journal article" date="2013" name="Genome Biol.">
        <title>Comparative genomics of the core and accessory genomes of 48 Sinorhizobium strains comprising five genospecies.</title>
        <authorList>
            <person name="Sugawara M."/>
            <person name="Epstein B."/>
            <person name="Badgley B.D."/>
            <person name="Unno T."/>
            <person name="Xu L."/>
            <person name="Reese J."/>
            <person name="Gyaneshwar P."/>
            <person name="Denny R."/>
            <person name="Mudge J."/>
            <person name="Bharti A.K."/>
            <person name="Farmer A.D."/>
            <person name="May G.D."/>
            <person name="Woodward J.E."/>
            <person name="Medigue C."/>
            <person name="Vallenet D."/>
            <person name="Lajus A."/>
            <person name="Rouy Z."/>
            <person name="Martinez-Vaz B."/>
            <person name="Tiffin P."/>
            <person name="Young N.D."/>
            <person name="Sadowsky M.J."/>
        </authorList>
    </citation>
    <scope>NUCLEOTIDE SEQUENCE</scope>
    <source>
        <strain evidence="2">M1</strain>
    </source>
</reference>
<feature type="transmembrane region" description="Helical" evidence="1">
    <location>
        <begin position="89"/>
        <end position="109"/>
    </location>
</feature>
<gene>
    <name evidence="2" type="ORF">GHJ91_05470</name>
</gene>
<proteinExistence type="predicted"/>
<dbReference type="RefSeq" id="WP_153412463.1">
    <property type="nucleotide sequence ID" value="NZ_WISB01000034.1"/>
</dbReference>
<evidence type="ECO:0000313" key="2">
    <source>
        <dbReference type="EMBL" id="MQW68642.1"/>
    </source>
</evidence>
<keyword evidence="1" id="KW-1133">Transmembrane helix</keyword>
<keyword evidence="1" id="KW-0472">Membrane</keyword>
<name>A0A6G1WG18_9HYPH</name>
<feature type="transmembrane region" description="Helical" evidence="1">
    <location>
        <begin position="34"/>
        <end position="55"/>
    </location>
</feature>
<dbReference type="EMBL" id="WISB01000034">
    <property type="protein sequence ID" value="MQW68642.1"/>
    <property type="molecule type" value="Genomic_DNA"/>
</dbReference>
<keyword evidence="1" id="KW-0812">Transmembrane</keyword>
<protein>
    <submittedName>
        <fullName evidence="2">Uncharacterized protein</fullName>
    </submittedName>
</protein>